<proteinExistence type="predicted"/>
<dbReference type="AlphaFoldDB" id="A0A2J6PY59"/>
<accession>A0A2J6PY59</accession>
<reference evidence="1 2" key="1">
    <citation type="submission" date="2016-05" db="EMBL/GenBank/DDBJ databases">
        <title>A degradative enzymes factory behind the ericoid mycorrhizal symbiosis.</title>
        <authorList>
            <consortium name="DOE Joint Genome Institute"/>
            <person name="Martino E."/>
            <person name="Morin E."/>
            <person name="Grelet G."/>
            <person name="Kuo A."/>
            <person name="Kohler A."/>
            <person name="Daghino S."/>
            <person name="Barry K."/>
            <person name="Choi C."/>
            <person name="Cichocki N."/>
            <person name="Clum A."/>
            <person name="Copeland A."/>
            <person name="Hainaut M."/>
            <person name="Haridas S."/>
            <person name="Labutti K."/>
            <person name="Lindquist E."/>
            <person name="Lipzen A."/>
            <person name="Khouja H.-R."/>
            <person name="Murat C."/>
            <person name="Ohm R."/>
            <person name="Olson A."/>
            <person name="Spatafora J."/>
            <person name="Veneault-Fourrey C."/>
            <person name="Henrissat B."/>
            <person name="Grigoriev I."/>
            <person name="Martin F."/>
            <person name="Perotto S."/>
        </authorList>
    </citation>
    <scope>NUCLEOTIDE SEQUENCE [LARGE SCALE GENOMIC DNA]</scope>
    <source>
        <strain evidence="1 2">UAMH 7357</strain>
    </source>
</reference>
<name>A0A2J6PY59_9HELO</name>
<evidence type="ECO:0000313" key="2">
    <source>
        <dbReference type="Proteomes" id="UP000235672"/>
    </source>
</evidence>
<evidence type="ECO:0000313" key="1">
    <source>
        <dbReference type="EMBL" id="PMD18973.1"/>
    </source>
</evidence>
<dbReference type="EMBL" id="KZ613491">
    <property type="protein sequence ID" value="PMD18973.1"/>
    <property type="molecule type" value="Genomic_DNA"/>
</dbReference>
<protein>
    <submittedName>
        <fullName evidence="1">Uncharacterized protein</fullName>
    </submittedName>
</protein>
<gene>
    <name evidence="1" type="ORF">NA56DRAFT_750865</name>
</gene>
<keyword evidence="2" id="KW-1185">Reference proteome</keyword>
<dbReference type="Proteomes" id="UP000235672">
    <property type="component" value="Unassembled WGS sequence"/>
</dbReference>
<sequence>MACIVRGMEAARSQIRGPCVSLRIIGRGWVLLLTYGEIRDWIATPGPAESLFNECDTEDWIVEVVKEVVAVAARCATLQAARWGAAITGTQHSPTERSPYLFSTSLDCEQTSSLLLRRQQLSIHTTIIPTAQRALIEPLGLQATLRTLPHNRSQQAKSGSRCERLGYQDLRSSKHNYSVGKARSCVAVPTYTQIS</sequence>
<organism evidence="1 2">
    <name type="scientific">Hyaloscypha hepaticicola</name>
    <dbReference type="NCBI Taxonomy" id="2082293"/>
    <lineage>
        <taxon>Eukaryota</taxon>
        <taxon>Fungi</taxon>
        <taxon>Dikarya</taxon>
        <taxon>Ascomycota</taxon>
        <taxon>Pezizomycotina</taxon>
        <taxon>Leotiomycetes</taxon>
        <taxon>Helotiales</taxon>
        <taxon>Hyaloscyphaceae</taxon>
        <taxon>Hyaloscypha</taxon>
    </lineage>
</organism>